<dbReference type="Proteomes" id="UP000592820">
    <property type="component" value="Unassembled WGS sequence"/>
</dbReference>
<evidence type="ECO:0000313" key="2">
    <source>
        <dbReference type="Proteomes" id="UP000592820"/>
    </source>
</evidence>
<accession>A0A7W8LCV7</accession>
<name>A0A7W8LCV7_9BURK</name>
<gene>
    <name evidence="1" type="ORF">HDG41_006785</name>
</gene>
<dbReference type="AlphaFoldDB" id="A0A7W8LCV7"/>
<protein>
    <submittedName>
        <fullName evidence="1">Uncharacterized protein</fullName>
    </submittedName>
</protein>
<dbReference type="EMBL" id="JACHDE010000022">
    <property type="protein sequence ID" value="MBB5404689.1"/>
    <property type="molecule type" value="Genomic_DNA"/>
</dbReference>
<sequence>MINGFLLELLPNETNFRPAALAAAACGVKLVADDKAIALATIEDESTSSARFVIK</sequence>
<organism evidence="1 2">
    <name type="scientific">Paraburkholderia youngii</name>
    <dbReference type="NCBI Taxonomy" id="2782701"/>
    <lineage>
        <taxon>Bacteria</taxon>
        <taxon>Pseudomonadati</taxon>
        <taxon>Pseudomonadota</taxon>
        <taxon>Betaproteobacteria</taxon>
        <taxon>Burkholderiales</taxon>
        <taxon>Burkholderiaceae</taxon>
        <taxon>Paraburkholderia</taxon>
    </lineage>
</organism>
<evidence type="ECO:0000313" key="1">
    <source>
        <dbReference type="EMBL" id="MBB5404689.1"/>
    </source>
</evidence>
<proteinExistence type="predicted"/>
<reference evidence="1 2" key="1">
    <citation type="submission" date="2020-08" db="EMBL/GenBank/DDBJ databases">
        <title>Genomic Encyclopedia of Type Strains, Phase IV (KMG-V): Genome sequencing to study the core and pangenomes of soil and plant-associated prokaryotes.</title>
        <authorList>
            <person name="Whitman W."/>
        </authorList>
    </citation>
    <scope>NUCLEOTIDE SEQUENCE [LARGE SCALE GENOMIC DNA]</scope>
    <source>
        <strain evidence="1 2">JPY162</strain>
    </source>
</reference>
<dbReference type="RefSeq" id="WP_176122924.1">
    <property type="nucleotide sequence ID" value="NZ_JACHDE010000022.1"/>
</dbReference>
<comment type="caution">
    <text evidence="1">The sequence shown here is derived from an EMBL/GenBank/DDBJ whole genome shotgun (WGS) entry which is preliminary data.</text>
</comment>